<gene>
    <name evidence="12" type="primary">ribE</name>
    <name evidence="12" type="ORF">NEOCIP111885_03568</name>
</gene>
<evidence type="ECO:0000256" key="8">
    <source>
        <dbReference type="ARBA" id="ARBA00022737"/>
    </source>
</evidence>
<evidence type="ECO:0000256" key="4">
    <source>
        <dbReference type="ARBA" id="ARBA00012827"/>
    </source>
</evidence>
<reference evidence="12" key="1">
    <citation type="submission" date="2021-10" db="EMBL/GenBank/DDBJ databases">
        <authorList>
            <person name="Criscuolo A."/>
        </authorList>
    </citation>
    <scope>NUCLEOTIDE SEQUENCE</scope>
    <source>
        <strain evidence="12">CIP111885</strain>
    </source>
</reference>
<dbReference type="NCBIfam" id="NF006767">
    <property type="entry name" value="PRK09289.1"/>
    <property type="match status" value="1"/>
</dbReference>
<evidence type="ECO:0000256" key="2">
    <source>
        <dbReference type="ARBA" id="ARBA00002803"/>
    </source>
</evidence>
<evidence type="ECO:0000256" key="6">
    <source>
        <dbReference type="ARBA" id="ARBA00022619"/>
    </source>
</evidence>
<feature type="repeat" description="Lumazine-binding" evidence="10">
    <location>
        <begin position="97"/>
        <end position="193"/>
    </location>
</feature>
<comment type="catalytic activity">
    <reaction evidence="1">
        <text>2 6,7-dimethyl-8-(1-D-ribityl)lumazine + H(+) = 5-amino-6-(D-ribitylamino)uracil + riboflavin</text>
        <dbReference type="Rhea" id="RHEA:20772"/>
        <dbReference type="ChEBI" id="CHEBI:15378"/>
        <dbReference type="ChEBI" id="CHEBI:15934"/>
        <dbReference type="ChEBI" id="CHEBI:57986"/>
        <dbReference type="ChEBI" id="CHEBI:58201"/>
        <dbReference type="EC" id="2.5.1.9"/>
    </reaction>
</comment>
<protein>
    <recommendedName>
        <fullName evidence="5 9">Riboflavin synthase</fullName>
        <ecNumber evidence="4 9">2.5.1.9</ecNumber>
    </recommendedName>
</protein>
<dbReference type="EC" id="2.5.1.9" evidence="4 9"/>
<keyword evidence="7 12" id="KW-0808">Transferase</keyword>
<keyword evidence="8" id="KW-0677">Repeat</keyword>
<feature type="repeat" description="Lumazine-binding" evidence="10">
    <location>
        <begin position="1"/>
        <end position="96"/>
    </location>
</feature>
<dbReference type="NCBIfam" id="TIGR00187">
    <property type="entry name" value="ribE"/>
    <property type="match status" value="1"/>
</dbReference>
<dbReference type="InterPro" id="IPR023366">
    <property type="entry name" value="ATP_synth_asu-like_sf"/>
</dbReference>
<evidence type="ECO:0000256" key="3">
    <source>
        <dbReference type="ARBA" id="ARBA00004887"/>
    </source>
</evidence>
<dbReference type="InterPro" id="IPR001783">
    <property type="entry name" value="Lumazine-bd"/>
</dbReference>
<keyword evidence="13" id="KW-1185">Reference proteome</keyword>
<dbReference type="CDD" id="cd00402">
    <property type="entry name" value="Riboflavin_synthase_like"/>
    <property type="match status" value="1"/>
</dbReference>
<dbReference type="PROSITE" id="PS51177">
    <property type="entry name" value="LUMAZINE_BIND"/>
    <property type="match status" value="2"/>
</dbReference>
<dbReference type="PIRSF" id="PIRSF000498">
    <property type="entry name" value="Riboflavin_syn_A"/>
    <property type="match status" value="1"/>
</dbReference>
<comment type="function">
    <text evidence="2">Catalyzes the dismutation of two molecules of 6,7-dimethyl-8-ribityllumazine, resulting in the formation of riboflavin and 5-amino-6-(D-ribitylamino)uracil.</text>
</comment>
<dbReference type="GO" id="GO:0009231">
    <property type="term" value="P:riboflavin biosynthetic process"/>
    <property type="evidence" value="ECO:0007669"/>
    <property type="project" value="UniProtKB-KW"/>
</dbReference>
<feature type="domain" description="Lumazine-binding" evidence="11">
    <location>
        <begin position="97"/>
        <end position="193"/>
    </location>
</feature>
<evidence type="ECO:0000313" key="13">
    <source>
        <dbReference type="Proteomes" id="UP000789845"/>
    </source>
</evidence>
<dbReference type="InterPro" id="IPR026017">
    <property type="entry name" value="Lumazine-bd_dom"/>
</dbReference>
<feature type="domain" description="Lumazine-binding" evidence="11">
    <location>
        <begin position="1"/>
        <end position="96"/>
    </location>
</feature>
<dbReference type="PANTHER" id="PTHR21098">
    <property type="entry name" value="RIBOFLAVIN SYNTHASE ALPHA CHAIN"/>
    <property type="match status" value="1"/>
</dbReference>
<evidence type="ECO:0000256" key="9">
    <source>
        <dbReference type="NCBIfam" id="TIGR00187"/>
    </source>
</evidence>
<dbReference type="SUPFAM" id="SSF63380">
    <property type="entry name" value="Riboflavin synthase domain-like"/>
    <property type="match status" value="2"/>
</dbReference>
<keyword evidence="6" id="KW-0686">Riboflavin biosynthesis</keyword>
<comment type="pathway">
    <text evidence="3">Cofactor biosynthesis; riboflavin biosynthesis; riboflavin from 2-hydroxy-3-oxobutyl phosphate and 5-amino-6-(D-ribitylamino)uracil: step 2/2.</text>
</comment>
<dbReference type="Gene3D" id="2.40.30.20">
    <property type="match status" value="2"/>
</dbReference>
<dbReference type="NCBIfam" id="NF009566">
    <property type="entry name" value="PRK13020.1"/>
    <property type="match status" value="1"/>
</dbReference>
<dbReference type="AlphaFoldDB" id="A0A9C7LCM3"/>
<dbReference type="RefSeq" id="WP_230498061.1">
    <property type="nucleotide sequence ID" value="NZ_CAKJTG010000024.1"/>
</dbReference>
<dbReference type="GO" id="GO:0004746">
    <property type="term" value="F:riboflavin synthase activity"/>
    <property type="evidence" value="ECO:0007669"/>
    <property type="project" value="UniProtKB-UniRule"/>
</dbReference>
<dbReference type="PANTHER" id="PTHR21098:SF12">
    <property type="entry name" value="RIBOFLAVIN SYNTHASE"/>
    <property type="match status" value="1"/>
</dbReference>
<organism evidence="12 13">
    <name type="scientific">Pseudoneobacillus rhizosphaerae</name>
    <dbReference type="NCBI Taxonomy" id="2880968"/>
    <lineage>
        <taxon>Bacteria</taxon>
        <taxon>Bacillati</taxon>
        <taxon>Bacillota</taxon>
        <taxon>Bacilli</taxon>
        <taxon>Bacillales</taxon>
        <taxon>Bacillaceae</taxon>
        <taxon>Pseudoneobacillus</taxon>
    </lineage>
</organism>
<sequence length="218" mass="23635">MFTGIIEEIGSISNIKQTGESIIMTIDAKKILKDVQLGDSIAVNGVCLTVTSFSEKQFTVDVMPETVKATSLRALKRGSKVNLERAMAAGGRFGGHFVSGHADGLGVIKSKKPVDNAVYYEIEVSNDILQFIIYKGSITVDGTSLTVFGLSENSFTISLIPHTTSETIIGLKGTGDIVNIECDMLGKYIDHFLSKRFNGSPNRKTTITSQFLEENGFK</sequence>
<proteinExistence type="predicted"/>
<name>A0A9C7LCM3_9BACI</name>
<comment type="caution">
    <text evidence="12">The sequence shown here is derived from an EMBL/GenBank/DDBJ whole genome shotgun (WGS) entry which is preliminary data.</text>
</comment>
<dbReference type="EMBL" id="CAKJTG010000024">
    <property type="protein sequence ID" value="CAG9609825.1"/>
    <property type="molecule type" value="Genomic_DNA"/>
</dbReference>
<dbReference type="Proteomes" id="UP000789845">
    <property type="component" value="Unassembled WGS sequence"/>
</dbReference>
<evidence type="ECO:0000256" key="10">
    <source>
        <dbReference type="PROSITE-ProRule" id="PRU00524"/>
    </source>
</evidence>
<dbReference type="InterPro" id="IPR017938">
    <property type="entry name" value="Riboflavin_synthase-like_b-brl"/>
</dbReference>
<evidence type="ECO:0000256" key="7">
    <source>
        <dbReference type="ARBA" id="ARBA00022679"/>
    </source>
</evidence>
<dbReference type="FunFam" id="2.40.30.20:FF:000004">
    <property type="entry name" value="Riboflavin synthase, alpha subunit"/>
    <property type="match status" value="1"/>
</dbReference>
<evidence type="ECO:0000256" key="5">
    <source>
        <dbReference type="ARBA" id="ARBA00013950"/>
    </source>
</evidence>
<evidence type="ECO:0000259" key="11">
    <source>
        <dbReference type="PROSITE" id="PS51177"/>
    </source>
</evidence>
<evidence type="ECO:0000313" key="12">
    <source>
        <dbReference type="EMBL" id="CAG9609825.1"/>
    </source>
</evidence>
<dbReference type="Pfam" id="PF00677">
    <property type="entry name" value="Lum_binding"/>
    <property type="match status" value="2"/>
</dbReference>
<accession>A0A9C7LCM3</accession>
<evidence type="ECO:0000256" key="1">
    <source>
        <dbReference type="ARBA" id="ARBA00000968"/>
    </source>
</evidence>
<dbReference type="FunFam" id="2.40.30.20:FF:000006">
    <property type="entry name" value="Riboflavin synthase, alpha subunit"/>
    <property type="match status" value="1"/>
</dbReference>